<evidence type="ECO:0000256" key="5">
    <source>
        <dbReference type="ARBA" id="ARBA00023136"/>
    </source>
</evidence>
<organism evidence="8 9">
    <name type="scientific">Paralcaligenes ureilyticus</name>
    <dbReference type="NCBI Taxonomy" id="627131"/>
    <lineage>
        <taxon>Bacteria</taxon>
        <taxon>Pseudomonadati</taxon>
        <taxon>Pseudomonadota</taxon>
        <taxon>Betaproteobacteria</taxon>
        <taxon>Burkholderiales</taxon>
        <taxon>Alcaligenaceae</taxon>
        <taxon>Paralcaligenes</taxon>
    </lineage>
</organism>
<dbReference type="InterPro" id="IPR050189">
    <property type="entry name" value="MFS_Efflux_Transporters"/>
</dbReference>
<dbReference type="PANTHER" id="PTHR43124">
    <property type="entry name" value="PURINE EFFLUX PUMP PBUE"/>
    <property type="match status" value="1"/>
</dbReference>
<evidence type="ECO:0000259" key="7">
    <source>
        <dbReference type="PROSITE" id="PS50850"/>
    </source>
</evidence>
<name>A0A4R3LPT9_9BURK</name>
<keyword evidence="2" id="KW-1003">Cell membrane</keyword>
<feature type="transmembrane region" description="Helical" evidence="6">
    <location>
        <begin position="777"/>
        <end position="797"/>
    </location>
</feature>
<evidence type="ECO:0000256" key="3">
    <source>
        <dbReference type="ARBA" id="ARBA00022692"/>
    </source>
</evidence>
<evidence type="ECO:0000256" key="2">
    <source>
        <dbReference type="ARBA" id="ARBA00022475"/>
    </source>
</evidence>
<accession>A0A4R3LPT9</accession>
<feature type="transmembrane region" description="Helical" evidence="6">
    <location>
        <begin position="639"/>
        <end position="661"/>
    </location>
</feature>
<keyword evidence="5 6" id="KW-0472">Membrane</keyword>
<sequence length="823" mass="86111">MAWATCADETMNADATTRPARRRHPLRDVLLACMLVLLLSQALIGALSLSALDRLAIDNTAERVELLAGQTSAQIQTGMRLGKPLAQYFGLSEMLASLRQRIPDLLGASVVLSGGQVVASVGDGLQTASLLKALRTRGDAGMGVVRSPSGAVYQTDAQGIMVAVPLMLADADMKGAVVLQVRQQNMKNSALMTHNLGVLAISTLGAAILLTLFFRFVIPLYELASASRARLFAPLLILLLAQGLYAAYTIHTFRVVWVQVTRENTEVLGRGLQHDLDRVLGFGIAPDHLRGVEQPMARLAASFPVISELRLLGADGKILNRANAHGAMPAQVSSVVGDDSLVFPLKARPDGPEIASLQILPDKTLIAQGVHARILDAATVVAVALVAAIELLLLLTLLMDRAFAVPVRTSSGEPVGLDDSSSVGSLVRPVMFGFLFALALPLSFLPIYARSLLPDGGSGQGAALLVALPIAAEMACGLLTALLAGRLIDRRGWQFPVLTGLLIAVAGNLACAAAGSLITFILARGLVGLGYGLAWMGLQGFVVIRSPAAYRGRNMASVVAGLFAGHLSGAAVGAMIMQQLGFSAVFVIGAVLLALPAVGVLTLMWPYRHLPGQHEARSAAAPAVRSWVTLRKLLATRDFGMLLVGCIIPFSIAQVGLLTYALPLYMDAQGSSVASVGRILMLYGFCVIYVGPYMGRMADRSAYKKYWIAAGGLVGSIGLLSLHFASGILAAAIAVVLLALASCLAGGAQTAYMLSLDHVQNYGAGAATSVMRAADKFGQMLGPLLVGGLFASVGISGGLAVTGMLYLVATLAFMAFAPRLGRR</sequence>
<dbReference type="PANTHER" id="PTHR43124:SF3">
    <property type="entry name" value="CHLORAMPHENICOL EFFLUX PUMP RV0191"/>
    <property type="match status" value="1"/>
</dbReference>
<feature type="transmembrane region" description="Helical" evidence="6">
    <location>
        <begin position="29"/>
        <end position="52"/>
    </location>
</feature>
<protein>
    <submittedName>
        <fullName evidence="8">Putative MFS family arabinose efflux permease</fullName>
    </submittedName>
</protein>
<dbReference type="PROSITE" id="PS50850">
    <property type="entry name" value="MFS"/>
    <property type="match status" value="1"/>
</dbReference>
<dbReference type="AlphaFoldDB" id="A0A4R3LPT9"/>
<feature type="transmembrane region" description="Helical" evidence="6">
    <location>
        <begin position="196"/>
        <end position="217"/>
    </location>
</feature>
<feature type="transmembrane region" description="Helical" evidence="6">
    <location>
        <begin position="461"/>
        <end position="485"/>
    </location>
</feature>
<feature type="transmembrane region" description="Helical" evidence="6">
    <location>
        <begin position="229"/>
        <end position="248"/>
    </location>
</feature>
<keyword evidence="3 6" id="KW-0812">Transmembrane</keyword>
<dbReference type="InterPro" id="IPR036259">
    <property type="entry name" value="MFS_trans_sf"/>
</dbReference>
<evidence type="ECO:0000256" key="4">
    <source>
        <dbReference type="ARBA" id="ARBA00022989"/>
    </source>
</evidence>
<evidence type="ECO:0000313" key="8">
    <source>
        <dbReference type="EMBL" id="TCT02524.1"/>
    </source>
</evidence>
<feature type="transmembrane region" description="Helical" evidence="6">
    <location>
        <begin position="497"/>
        <end position="522"/>
    </location>
</feature>
<dbReference type="InterPro" id="IPR011701">
    <property type="entry name" value="MFS"/>
</dbReference>
<proteinExistence type="predicted"/>
<gene>
    <name evidence="8" type="ORF">EDC26_11822</name>
</gene>
<comment type="subcellular location">
    <subcellularLocation>
        <location evidence="1">Cell membrane</location>
        <topology evidence="1">Multi-pass membrane protein</topology>
    </subcellularLocation>
</comment>
<feature type="transmembrane region" description="Helical" evidence="6">
    <location>
        <begin position="556"/>
        <end position="576"/>
    </location>
</feature>
<reference evidence="8 9" key="1">
    <citation type="submission" date="2019-03" db="EMBL/GenBank/DDBJ databases">
        <title>Genomic Encyclopedia of Type Strains, Phase IV (KMG-IV): sequencing the most valuable type-strain genomes for metagenomic binning, comparative biology and taxonomic classification.</title>
        <authorList>
            <person name="Goeker M."/>
        </authorList>
    </citation>
    <scope>NUCLEOTIDE SEQUENCE [LARGE SCALE GENOMIC DNA]</scope>
    <source>
        <strain evidence="8 9">DSM 24591</strain>
    </source>
</reference>
<feature type="transmembrane region" description="Helical" evidence="6">
    <location>
        <begin position="673"/>
        <end position="694"/>
    </location>
</feature>
<dbReference type="SUPFAM" id="SSF103473">
    <property type="entry name" value="MFS general substrate transporter"/>
    <property type="match status" value="1"/>
</dbReference>
<dbReference type="Gene3D" id="1.20.1250.20">
    <property type="entry name" value="MFS general substrate transporter like domains"/>
    <property type="match status" value="1"/>
</dbReference>
<evidence type="ECO:0000313" key="9">
    <source>
        <dbReference type="Proteomes" id="UP000295525"/>
    </source>
</evidence>
<keyword evidence="9" id="KW-1185">Reference proteome</keyword>
<dbReference type="GO" id="GO:0022857">
    <property type="term" value="F:transmembrane transporter activity"/>
    <property type="evidence" value="ECO:0007669"/>
    <property type="project" value="InterPro"/>
</dbReference>
<feature type="domain" description="Major facilitator superfamily (MFS) profile" evidence="7">
    <location>
        <begin position="421"/>
        <end position="821"/>
    </location>
</feature>
<feature type="transmembrane region" description="Helical" evidence="6">
    <location>
        <begin position="528"/>
        <end position="544"/>
    </location>
</feature>
<dbReference type="GO" id="GO:0005886">
    <property type="term" value="C:plasma membrane"/>
    <property type="evidence" value="ECO:0007669"/>
    <property type="project" value="UniProtKB-SubCell"/>
</dbReference>
<feature type="transmembrane region" description="Helical" evidence="6">
    <location>
        <begin position="377"/>
        <end position="398"/>
    </location>
</feature>
<dbReference type="Proteomes" id="UP000295525">
    <property type="component" value="Unassembled WGS sequence"/>
</dbReference>
<dbReference type="EMBL" id="SMAJ01000018">
    <property type="protein sequence ID" value="TCT02524.1"/>
    <property type="molecule type" value="Genomic_DNA"/>
</dbReference>
<feature type="transmembrane region" description="Helical" evidence="6">
    <location>
        <begin position="706"/>
        <end position="725"/>
    </location>
</feature>
<evidence type="ECO:0000256" key="6">
    <source>
        <dbReference type="SAM" id="Phobius"/>
    </source>
</evidence>
<evidence type="ECO:0000256" key="1">
    <source>
        <dbReference type="ARBA" id="ARBA00004651"/>
    </source>
</evidence>
<feature type="transmembrane region" description="Helical" evidence="6">
    <location>
        <begin position="731"/>
        <end position="756"/>
    </location>
</feature>
<feature type="transmembrane region" description="Helical" evidence="6">
    <location>
        <begin position="430"/>
        <end position="449"/>
    </location>
</feature>
<dbReference type="Pfam" id="PF07690">
    <property type="entry name" value="MFS_1"/>
    <property type="match status" value="1"/>
</dbReference>
<dbReference type="InterPro" id="IPR020846">
    <property type="entry name" value="MFS_dom"/>
</dbReference>
<keyword evidence="4 6" id="KW-1133">Transmembrane helix</keyword>
<comment type="caution">
    <text evidence="8">The sequence shown here is derived from an EMBL/GenBank/DDBJ whole genome shotgun (WGS) entry which is preliminary data.</text>
</comment>
<feature type="transmembrane region" description="Helical" evidence="6">
    <location>
        <begin position="582"/>
        <end position="607"/>
    </location>
</feature>
<feature type="transmembrane region" description="Helical" evidence="6">
    <location>
        <begin position="803"/>
        <end position="821"/>
    </location>
</feature>